<feature type="compositionally biased region" description="Gly residues" evidence="1">
    <location>
        <begin position="40"/>
        <end position="62"/>
    </location>
</feature>
<comment type="caution">
    <text evidence="3">The sequence shown here is derived from an EMBL/GenBank/DDBJ whole genome shotgun (WGS) entry which is preliminary data.</text>
</comment>
<keyword evidence="4" id="KW-1185">Reference proteome</keyword>
<name>A0ABX3HF52_9BACL</name>
<evidence type="ECO:0000313" key="3">
    <source>
        <dbReference type="EMBL" id="OMD48584.1"/>
    </source>
</evidence>
<dbReference type="RefSeq" id="WP_076300276.1">
    <property type="nucleotide sequence ID" value="NZ_MPTD01000015.1"/>
</dbReference>
<proteinExistence type="predicted"/>
<keyword evidence="2" id="KW-0732">Signal</keyword>
<gene>
    <name evidence="3" type="ORF">BSK51_21885</name>
</gene>
<evidence type="ECO:0000256" key="2">
    <source>
        <dbReference type="SAM" id="SignalP"/>
    </source>
</evidence>
<accession>A0ABX3HF52</accession>
<evidence type="ECO:0000256" key="1">
    <source>
        <dbReference type="SAM" id="MobiDB-lite"/>
    </source>
</evidence>
<dbReference type="PROSITE" id="PS51257">
    <property type="entry name" value="PROKAR_LIPOPROTEIN"/>
    <property type="match status" value="1"/>
</dbReference>
<sequence>MRIKRYLTLLIVVLSCSMVLISCDAITAQKISSTDSGSRANGGQGFNGGRGKDGGSSPGMNGGTRRNGSQGTDGGVSGQSGRQRTNFMNLPQAYED</sequence>
<organism evidence="3 4">
    <name type="scientific">Paenibacillus odorifer</name>
    <dbReference type="NCBI Taxonomy" id="189426"/>
    <lineage>
        <taxon>Bacteria</taxon>
        <taxon>Bacillati</taxon>
        <taxon>Bacillota</taxon>
        <taxon>Bacilli</taxon>
        <taxon>Bacillales</taxon>
        <taxon>Paenibacillaceae</taxon>
        <taxon>Paenibacillus</taxon>
    </lineage>
</organism>
<dbReference type="Proteomes" id="UP000187313">
    <property type="component" value="Unassembled WGS sequence"/>
</dbReference>
<evidence type="ECO:0000313" key="4">
    <source>
        <dbReference type="Proteomes" id="UP000187313"/>
    </source>
</evidence>
<reference evidence="3 4" key="1">
    <citation type="submission" date="2016-10" db="EMBL/GenBank/DDBJ databases">
        <title>Paenibacillus species isolates.</title>
        <authorList>
            <person name="Beno S.M."/>
        </authorList>
    </citation>
    <scope>NUCLEOTIDE SEQUENCE [LARGE SCALE GENOMIC DNA]</scope>
    <source>
        <strain evidence="3 4">FSL R5-0923</strain>
    </source>
</reference>
<dbReference type="EMBL" id="MPTD01000015">
    <property type="protein sequence ID" value="OMD48584.1"/>
    <property type="molecule type" value="Genomic_DNA"/>
</dbReference>
<protein>
    <submittedName>
        <fullName evidence="3">Uncharacterized protein</fullName>
    </submittedName>
</protein>
<feature type="chain" id="PRO_5047190700" evidence="2">
    <location>
        <begin position="25"/>
        <end position="96"/>
    </location>
</feature>
<feature type="signal peptide" evidence="2">
    <location>
        <begin position="1"/>
        <end position="24"/>
    </location>
</feature>
<feature type="compositionally biased region" description="Polar residues" evidence="1">
    <location>
        <begin position="79"/>
        <end position="89"/>
    </location>
</feature>
<feature type="region of interest" description="Disordered" evidence="1">
    <location>
        <begin position="32"/>
        <end position="96"/>
    </location>
</feature>